<dbReference type="CDD" id="cd02907">
    <property type="entry name" value="Macro_Af1521_BAL-like"/>
    <property type="match status" value="1"/>
</dbReference>
<comment type="caution">
    <text evidence="2">The sequence shown here is derived from an EMBL/GenBank/DDBJ whole genome shotgun (WGS) entry which is preliminary data.</text>
</comment>
<organism evidence="2 3">
    <name type="scientific">Candidatus Nitrosocosmicus arcticus</name>
    <dbReference type="NCBI Taxonomy" id="2035267"/>
    <lineage>
        <taxon>Archaea</taxon>
        <taxon>Nitrososphaerota</taxon>
        <taxon>Nitrososphaeria</taxon>
        <taxon>Nitrososphaerales</taxon>
        <taxon>Nitrososphaeraceae</taxon>
        <taxon>Candidatus Nitrosocosmicus</taxon>
    </lineage>
</organism>
<dbReference type="SUPFAM" id="SSF52949">
    <property type="entry name" value="Macro domain-like"/>
    <property type="match status" value="1"/>
</dbReference>
<dbReference type="OrthoDB" id="15450at2157"/>
<dbReference type="SMART" id="SM00506">
    <property type="entry name" value="A1pp"/>
    <property type="match status" value="1"/>
</dbReference>
<keyword evidence="3" id="KW-1185">Reference proteome</keyword>
<dbReference type="Gene3D" id="3.40.220.10">
    <property type="entry name" value="Leucine Aminopeptidase, subunit E, domain 1"/>
    <property type="match status" value="1"/>
</dbReference>
<accession>A0A557SRF3</accession>
<dbReference type="InterPro" id="IPR002589">
    <property type="entry name" value="Macro_dom"/>
</dbReference>
<dbReference type="RefSeq" id="WP_144734451.1">
    <property type="nucleotide sequence ID" value="NZ_ML675593.1"/>
</dbReference>
<protein>
    <recommendedName>
        <fullName evidence="1">Macro domain-containing protein</fullName>
    </recommendedName>
</protein>
<evidence type="ECO:0000259" key="1">
    <source>
        <dbReference type="PROSITE" id="PS51154"/>
    </source>
</evidence>
<dbReference type="AlphaFoldDB" id="A0A557SRF3"/>
<dbReference type="Pfam" id="PF01661">
    <property type="entry name" value="Macro"/>
    <property type="match status" value="1"/>
</dbReference>
<proteinExistence type="predicted"/>
<gene>
    <name evidence="2" type="ORF">NARC_190021</name>
</gene>
<dbReference type="PROSITE" id="PS51154">
    <property type="entry name" value="MACRO"/>
    <property type="match status" value="1"/>
</dbReference>
<evidence type="ECO:0000313" key="2">
    <source>
        <dbReference type="EMBL" id="TVP39185.1"/>
    </source>
</evidence>
<reference evidence="2 3" key="1">
    <citation type="journal article" date="2019" name="Front. Microbiol.">
        <title>Ammonia Oxidation by the Arctic Terrestrial Thaumarchaeote Candidatus Nitrosocosmicus arcticus Is Stimulated by Increasing Temperatures.</title>
        <authorList>
            <person name="Alves R.J.E."/>
            <person name="Kerou M."/>
            <person name="Zappe A."/>
            <person name="Bittner R."/>
            <person name="Abby S.S."/>
            <person name="Schmidt H.A."/>
            <person name="Pfeifer K."/>
            <person name="Schleper C."/>
        </authorList>
    </citation>
    <scope>NUCLEOTIDE SEQUENCE [LARGE SCALE GENOMIC DNA]</scope>
    <source>
        <strain evidence="2 3">Kfb</strain>
    </source>
</reference>
<dbReference type="PANTHER" id="PTHR11106">
    <property type="entry name" value="GANGLIOSIDE INDUCED DIFFERENTIATION ASSOCIATED PROTEIN 2-RELATED"/>
    <property type="match status" value="1"/>
</dbReference>
<dbReference type="Proteomes" id="UP000315289">
    <property type="component" value="Unassembled WGS sequence"/>
</dbReference>
<name>A0A557SRF3_9ARCH</name>
<feature type="domain" description="Macro" evidence="1">
    <location>
        <begin position="4"/>
        <end position="185"/>
    </location>
</feature>
<dbReference type="PANTHER" id="PTHR11106:SF111">
    <property type="entry name" value="MACRO DOMAIN-CONTAINING PROTEIN"/>
    <property type="match status" value="1"/>
</dbReference>
<sequence length="188" mass="20265">MNSKVVEEIKIKGGRVLTLVEGDITERNVDGIVNPANSYLQHGGGVAGTIVRKGGRIIQEESDKIGFVQVGSSAITSSGILPCKAIIHTVGPRMGEGYEDEKLSKAINSCLELGLRKGFKSMSIPAISSGIFGFPKDRCAKILVNETISFLKNLENSSTGIKLVEFCILGKDTLQAFQYEFEKSKPQS</sequence>
<evidence type="ECO:0000313" key="3">
    <source>
        <dbReference type="Proteomes" id="UP000315289"/>
    </source>
</evidence>
<dbReference type="InterPro" id="IPR043472">
    <property type="entry name" value="Macro_dom-like"/>
</dbReference>
<dbReference type="EMBL" id="VOAH01000019">
    <property type="protein sequence ID" value="TVP39185.1"/>
    <property type="molecule type" value="Genomic_DNA"/>
</dbReference>